<evidence type="ECO:0000313" key="2">
    <source>
        <dbReference type="Proteomes" id="UP001451303"/>
    </source>
</evidence>
<protein>
    <submittedName>
        <fullName evidence="1">Uncharacterized protein</fullName>
    </submittedName>
</protein>
<name>A0ABR3DAJ9_NEUIN</name>
<sequence length="157" mass="17474">MLKLASPIKYIVSHDCDHKKRGQVMLKDLSLAEFGNAIIGCCILGLLGSRTACIASVLAKILVRSKLDVTLDWGSVQISGLPRLLSKHSRIHDGKCPRPSRKEKLNAHSPLYAMPANPEKGQTAIMNSEARRRASVPSRWLFNIHECHLERLRSSQL</sequence>
<reference evidence="1 2" key="1">
    <citation type="submission" date="2023-09" db="EMBL/GenBank/DDBJ databases">
        <title>Multi-omics analysis of a traditional fermented food reveals byproduct-associated fungal strains for waste-to-food upcycling.</title>
        <authorList>
            <consortium name="Lawrence Berkeley National Laboratory"/>
            <person name="Rekdal V.M."/>
            <person name="Villalobos-Escobedo J.M."/>
            <person name="Rodriguez-Valeron N."/>
            <person name="Garcia M.O."/>
            <person name="Vasquez D.P."/>
            <person name="Damayanti I."/>
            <person name="Sorensen P.M."/>
            <person name="Baidoo E.E."/>
            <person name="De Carvalho A.C."/>
            <person name="Riley R."/>
            <person name="Lipzen A."/>
            <person name="He G."/>
            <person name="Yan M."/>
            <person name="Haridas S."/>
            <person name="Daum C."/>
            <person name="Yoshinaga Y."/>
            <person name="Ng V."/>
            <person name="Grigoriev I.V."/>
            <person name="Munk R."/>
            <person name="Nuraida L."/>
            <person name="Wijaya C.H."/>
            <person name="Morales P.-C."/>
            <person name="Keasling J.D."/>
        </authorList>
    </citation>
    <scope>NUCLEOTIDE SEQUENCE [LARGE SCALE GENOMIC DNA]</scope>
    <source>
        <strain evidence="1 2">FGSC 2613</strain>
    </source>
</reference>
<gene>
    <name evidence="1" type="ORF">QR685DRAFT_572681</name>
</gene>
<organism evidence="1 2">
    <name type="scientific">Neurospora intermedia</name>
    <dbReference type="NCBI Taxonomy" id="5142"/>
    <lineage>
        <taxon>Eukaryota</taxon>
        <taxon>Fungi</taxon>
        <taxon>Dikarya</taxon>
        <taxon>Ascomycota</taxon>
        <taxon>Pezizomycotina</taxon>
        <taxon>Sordariomycetes</taxon>
        <taxon>Sordariomycetidae</taxon>
        <taxon>Sordariales</taxon>
        <taxon>Sordariaceae</taxon>
        <taxon>Neurospora</taxon>
    </lineage>
</organism>
<proteinExistence type="predicted"/>
<dbReference type="EMBL" id="JAVLET010000005">
    <property type="protein sequence ID" value="KAL0469715.1"/>
    <property type="molecule type" value="Genomic_DNA"/>
</dbReference>
<dbReference type="Proteomes" id="UP001451303">
    <property type="component" value="Unassembled WGS sequence"/>
</dbReference>
<keyword evidence="2" id="KW-1185">Reference proteome</keyword>
<comment type="caution">
    <text evidence="1">The sequence shown here is derived from an EMBL/GenBank/DDBJ whole genome shotgun (WGS) entry which is preliminary data.</text>
</comment>
<accession>A0ABR3DAJ9</accession>
<evidence type="ECO:0000313" key="1">
    <source>
        <dbReference type="EMBL" id="KAL0469715.1"/>
    </source>
</evidence>